<evidence type="ECO:0000256" key="1">
    <source>
        <dbReference type="SAM" id="MobiDB-lite"/>
    </source>
</evidence>
<feature type="compositionally biased region" description="Acidic residues" evidence="1">
    <location>
        <begin position="23"/>
        <end position="34"/>
    </location>
</feature>
<dbReference type="InterPro" id="IPR011989">
    <property type="entry name" value="ARM-like"/>
</dbReference>
<dbReference type="Pfam" id="PF13646">
    <property type="entry name" value="HEAT_2"/>
    <property type="match status" value="1"/>
</dbReference>
<reference evidence="3" key="1">
    <citation type="submission" date="2016-03" db="EMBL/GenBank/DDBJ databases">
        <authorList>
            <person name="Heylen K."/>
            <person name="De Vos P."/>
            <person name="Vekeman B."/>
        </authorList>
    </citation>
    <scope>NUCLEOTIDE SEQUENCE [LARGE SCALE GENOMIC DNA]</scope>
    <source>
        <strain evidence="3">R-45383</strain>
    </source>
</reference>
<feature type="region of interest" description="Disordered" evidence="1">
    <location>
        <begin position="1"/>
        <end position="36"/>
    </location>
</feature>
<evidence type="ECO:0008006" key="4">
    <source>
        <dbReference type="Google" id="ProtNLM"/>
    </source>
</evidence>
<dbReference type="AlphaFoldDB" id="A0A177NIV0"/>
<sequence length="168" mass="18282">MPDLHQLASSAESGGGASTPEQIAEEESVDLEQEETARQWLGDHDPAQRIAGAQQLAAYPTPEAGRYLLEALRQDRVGEVRAAAAESLGYFDQPALPVYDALIAALNDPDEAVRFNAFSALQTLMDKLVDQPRLLARLQAKLKQTLKSKKLPADSRVAVEGYLQDQSP</sequence>
<proteinExistence type="predicted"/>
<protein>
    <recommendedName>
        <fullName evidence="4">PBS lyase</fullName>
    </recommendedName>
</protein>
<name>A0A177NIV0_9GAMM</name>
<dbReference type="STRING" id="702114.A1355_06540"/>
<dbReference type="InterPro" id="IPR016024">
    <property type="entry name" value="ARM-type_fold"/>
</dbReference>
<gene>
    <name evidence="2" type="ORF">A1355_06540</name>
</gene>
<comment type="caution">
    <text evidence="2">The sequence shown here is derived from an EMBL/GenBank/DDBJ whole genome shotgun (WGS) entry which is preliminary data.</text>
</comment>
<evidence type="ECO:0000313" key="2">
    <source>
        <dbReference type="EMBL" id="OAI17978.1"/>
    </source>
</evidence>
<organism evidence="2 3">
    <name type="scientific">Methylomonas koyamae</name>
    <dbReference type="NCBI Taxonomy" id="702114"/>
    <lineage>
        <taxon>Bacteria</taxon>
        <taxon>Pseudomonadati</taxon>
        <taxon>Pseudomonadota</taxon>
        <taxon>Gammaproteobacteria</taxon>
        <taxon>Methylococcales</taxon>
        <taxon>Methylococcaceae</taxon>
        <taxon>Methylomonas</taxon>
    </lineage>
</organism>
<dbReference type="Gene3D" id="1.25.10.10">
    <property type="entry name" value="Leucine-rich Repeat Variant"/>
    <property type="match status" value="1"/>
</dbReference>
<evidence type="ECO:0000313" key="3">
    <source>
        <dbReference type="Proteomes" id="UP000077628"/>
    </source>
</evidence>
<dbReference type="SUPFAM" id="SSF48371">
    <property type="entry name" value="ARM repeat"/>
    <property type="match status" value="1"/>
</dbReference>
<keyword evidence="3" id="KW-1185">Reference proteome</keyword>
<dbReference type="RefSeq" id="WP_064028965.1">
    <property type="nucleotide sequence ID" value="NZ_LUUK01000173.1"/>
</dbReference>
<dbReference type="Proteomes" id="UP000077628">
    <property type="component" value="Unassembled WGS sequence"/>
</dbReference>
<dbReference type="EMBL" id="LUUK01000173">
    <property type="protein sequence ID" value="OAI17978.1"/>
    <property type="molecule type" value="Genomic_DNA"/>
</dbReference>
<accession>A0A177NIV0</accession>